<dbReference type="RefSeq" id="WP_175503482.1">
    <property type="nucleotide sequence ID" value="NZ_CAURQT010000048.1"/>
</dbReference>
<dbReference type="NCBIfam" id="TIGR01549">
    <property type="entry name" value="HAD-SF-IA-v1"/>
    <property type="match status" value="1"/>
</dbReference>
<proteinExistence type="predicted"/>
<dbReference type="Proteomes" id="UP000509579">
    <property type="component" value="Chromosome"/>
</dbReference>
<evidence type="ECO:0000256" key="1">
    <source>
        <dbReference type="ARBA" id="ARBA00001946"/>
    </source>
</evidence>
<evidence type="ECO:0000313" key="5">
    <source>
        <dbReference type="Proteomes" id="UP000509579"/>
    </source>
</evidence>
<dbReference type="SFLD" id="SFLDS00003">
    <property type="entry name" value="Haloacid_Dehalogenase"/>
    <property type="match status" value="1"/>
</dbReference>
<sequence>MQALPDFSAFGGVPAHAIRAHGVRAHAIRAITIDLDDTLWPIWPTIERAERVLLEWLHVHAPATAQSLQTAEAVRAVRNEIGSLRPDLAHDLNGLRRESIRLALTRAGDDHTLAEAAFDTFFAERQRVELFEDALPALEFLSSRWPVVALSNGTADVHVVGLGRFFHASVSAHRVGFAKPDARIFALAAEAAGVPADSVLHIGDDAMLDVKGAMDAGMHAAWLNRAGVDWPHEGVTPHATVASLAQLCQGLAQG</sequence>
<dbReference type="EMBL" id="CP054840">
    <property type="protein sequence ID" value="QKV52602.1"/>
    <property type="molecule type" value="Genomic_DNA"/>
</dbReference>
<keyword evidence="3" id="KW-0460">Magnesium</keyword>
<comment type="cofactor">
    <cofactor evidence="1">
        <name>Mg(2+)</name>
        <dbReference type="ChEBI" id="CHEBI:18420"/>
    </cofactor>
</comment>
<dbReference type="Gene3D" id="1.20.120.1600">
    <property type="match status" value="1"/>
</dbReference>
<protein>
    <submittedName>
        <fullName evidence="4">HAD-IA family hydrolase</fullName>
    </submittedName>
</protein>
<name>A0A6N1X3J1_9BURK</name>
<evidence type="ECO:0000313" key="4">
    <source>
        <dbReference type="EMBL" id="QKV52602.1"/>
    </source>
</evidence>
<dbReference type="PANTHER" id="PTHR46470">
    <property type="entry name" value="N-ACYLNEURAMINATE-9-PHOSPHATASE"/>
    <property type="match status" value="1"/>
</dbReference>
<dbReference type="InterPro" id="IPR051400">
    <property type="entry name" value="HAD-like_hydrolase"/>
</dbReference>
<dbReference type="GO" id="GO:0009231">
    <property type="term" value="P:riboflavin biosynthetic process"/>
    <property type="evidence" value="ECO:0007669"/>
    <property type="project" value="TreeGrafter"/>
</dbReference>
<organism evidence="4 5">
    <name type="scientific">Comamonas antarctica</name>
    <dbReference type="NCBI Taxonomy" id="2743470"/>
    <lineage>
        <taxon>Bacteria</taxon>
        <taxon>Pseudomonadati</taxon>
        <taxon>Pseudomonadota</taxon>
        <taxon>Betaproteobacteria</taxon>
        <taxon>Burkholderiales</taxon>
        <taxon>Comamonadaceae</taxon>
        <taxon>Comamonas</taxon>
    </lineage>
</organism>
<evidence type="ECO:0000256" key="3">
    <source>
        <dbReference type="ARBA" id="ARBA00022842"/>
    </source>
</evidence>
<dbReference type="InterPro" id="IPR006439">
    <property type="entry name" value="HAD-SF_hydro_IA"/>
</dbReference>
<dbReference type="PANTHER" id="PTHR46470:SF4">
    <property type="entry name" value="5-AMINO-6-(5-PHOSPHO-D-RIBITYLAMINO)URACIL PHOSPHATASE YIGB"/>
    <property type="match status" value="1"/>
</dbReference>
<dbReference type="InterPro" id="IPR036412">
    <property type="entry name" value="HAD-like_sf"/>
</dbReference>
<dbReference type="KEGG" id="aant:HUK68_06625"/>
<keyword evidence="5" id="KW-1185">Reference proteome</keyword>
<dbReference type="SUPFAM" id="SSF56784">
    <property type="entry name" value="HAD-like"/>
    <property type="match status" value="1"/>
</dbReference>
<dbReference type="InterPro" id="IPR023214">
    <property type="entry name" value="HAD_sf"/>
</dbReference>
<evidence type="ECO:0000256" key="2">
    <source>
        <dbReference type="ARBA" id="ARBA00022801"/>
    </source>
</evidence>
<dbReference type="Gene3D" id="3.40.50.1000">
    <property type="entry name" value="HAD superfamily/HAD-like"/>
    <property type="match status" value="1"/>
</dbReference>
<dbReference type="AlphaFoldDB" id="A0A6N1X3J1"/>
<gene>
    <name evidence="4" type="ORF">HUK68_06625</name>
</gene>
<keyword evidence="2 4" id="KW-0378">Hydrolase</keyword>
<dbReference type="SFLD" id="SFLDG01129">
    <property type="entry name" value="C1.5:_HAD__Beta-PGM__Phosphata"/>
    <property type="match status" value="1"/>
</dbReference>
<accession>A0A6N1X3J1</accession>
<reference evidence="4 5" key="1">
    <citation type="submission" date="2020-06" db="EMBL/GenBank/DDBJ databases">
        <title>Acidovorax antarctica sp. nov., isolated from Corinth ice sheet soil, Antarctic Fields Peninsula.</title>
        <authorList>
            <person name="Xu Q."/>
            <person name="Peng F."/>
        </authorList>
    </citation>
    <scope>NUCLEOTIDE SEQUENCE [LARGE SCALE GENOMIC DNA]</scope>
    <source>
        <strain evidence="4 5">16-35-5</strain>
    </source>
</reference>
<dbReference type="Pfam" id="PF00702">
    <property type="entry name" value="Hydrolase"/>
    <property type="match status" value="1"/>
</dbReference>
<dbReference type="GO" id="GO:0016787">
    <property type="term" value="F:hydrolase activity"/>
    <property type="evidence" value="ECO:0007669"/>
    <property type="project" value="UniProtKB-KW"/>
</dbReference>
<dbReference type="PRINTS" id="PR00413">
    <property type="entry name" value="HADHALOGNASE"/>
</dbReference>